<proteinExistence type="predicted"/>
<dbReference type="InterPro" id="IPR043733">
    <property type="entry name" value="DUF5677"/>
</dbReference>
<dbReference type="Pfam" id="PF18928">
    <property type="entry name" value="DUF5677"/>
    <property type="match status" value="1"/>
</dbReference>
<evidence type="ECO:0000313" key="1">
    <source>
        <dbReference type="EMBL" id="RRB04121.1"/>
    </source>
</evidence>
<accession>A0A3P1BSN2</accession>
<dbReference type="Proteomes" id="UP000271925">
    <property type="component" value="Unassembled WGS sequence"/>
</dbReference>
<keyword evidence="2" id="KW-1185">Reference proteome</keyword>
<dbReference type="EMBL" id="RQJO01000008">
    <property type="protein sequence ID" value="RRB04121.1"/>
    <property type="molecule type" value="Genomic_DNA"/>
</dbReference>
<gene>
    <name evidence="1" type="ORF">EHT25_11390</name>
</gene>
<protein>
    <submittedName>
        <fullName evidence="1">Uncharacterized protein</fullName>
    </submittedName>
</protein>
<comment type="caution">
    <text evidence="1">The sequence shown here is derived from an EMBL/GenBank/DDBJ whole genome shotgun (WGS) entry which is preliminary data.</text>
</comment>
<evidence type="ECO:0000313" key="2">
    <source>
        <dbReference type="Proteomes" id="UP000271925"/>
    </source>
</evidence>
<sequence>MLVDYYRKLNYYKQLIPNTIENKNLLEGLKKHGFIISNLSPIKDIIRAYKNQESLINMPQYKEARIEYLKLTGNNTKNADIKWYSLFEGPKSVKWLAMRINRFDLHEFYYKIWSNQTHGTDLSTKVLISGDDGNGAVVQLRNMEEAQSIAELTIMFSLVIFNLMMSKTISMHKKEYAEWFLWYRDKHRNPIAQPIK</sequence>
<organism evidence="1 2">
    <name type="scientific">Larkinella rosea</name>
    <dbReference type="NCBI Taxonomy" id="2025312"/>
    <lineage>
        <taxon>Bacteria</taxon>
        <taxon>Pseudomonadati</taxon>
        <taxon>Bacteroidota</taxon>
        <taxon>Cytophagia</taxon>
        <taxon>Cytophagales</taxon>
        <taxon>Spirosomataceae</taxon>
        <taxon>Larkinella</taxon>
    </lineage>
</organism>
<name>A0A3P1BSN2_9BACT</name>
<dbReference type="AlphaFoldDB" id="A0A3P1BSN2"/>
<dbReference type="OrthoDB" id="956451at2"/>
<reference evidence="1 2" key="1">
    <citation type="submission" date="2018-11" db="EMBL/GenBank/DDBJ databases">
        <authorList>
            <person name="Zhou Z."/>
            <person name="Wang G."/>
        </authorList>
    </citation>
    <scope>NUCLEOTIDE SEQUENCE [LARGE SCALE GENOMIC DNA]</scope>
    <source>
        <strain evidence="1 2">KCTC52004</strain>
    </source>
</reference>